<name>A0A151ZAN4_TIELA</name>
<dbReference type="InterPro" id="IPR058033">
    <property type="entry name" value="ARM_TBCD_2nd"/>
</dbReference>
<dbReference type="STRING" id="361077.A0A151ZAN4"/>
<evidence type="ECO:0000259" key="4">
    <source>
        <dbReference type="Pfam" id="PF25767"/>
    </source>
</evidence>
<dbReference type="GO" id="GO:0005096">
    <property type="term" value="F:GTPase activator activity"/>
    <property type="evidence" value="ECO:0007669"/>
    <property type="project" value="InterPro"/>
</dbReference>
<organism evidence="5 6">
    <name type="scientific">Tieghemostelium lacteum</name>
    <name type="common">Slime mold</name>
    <name type="synonym">Dictyostelium lacteum</name>
    <dbReference type="NCBI Taxonomy" id="361077"/>
    <lineage>
        <taxon>Eukaryota</taxon>
        <taxon>Amoebozoa</taxon>
        <taxon>Evosea</taxon>
        <taxon>Eumycetozoa</taxon>
        <taxon>Dictyostelia</taxon>
        <taxon>Dictyosteliales</taxon>
        <taxon>Raperosteliaceae</taxon>
        <taxon>Tieghemostelium</taxon>
    </lineage>
</organism>
<comment type="caution">
    <text evidence="5">The sequence shown here is derived from an EMBL/GenBank/DDBJ whole genome shotgun (WGS) entry which is preliminary data.</text>
</comment>
<reference evidence="5 6" key="1">
    <citation type="submission" date="2015-12" db="EMBL/GenBank/DDBJ databases">
        <title>Dictyostelia acquired genes for synthesis and detection of signals that induce cell-type specialization by lateral gene transfer from prokaryotes.</title>
        <authorList>
            <person name="Gloeckner G."/>
            <person name="Schaap P."/>
        </authorList>
    </citation>
    <scope>NUCLEOTIDE SEQUENCE [LARGE SCALE GENOMIC DNA]</scope>
    <source>
        <strain evidence="5 6">TK</strain>
    </source>
</reference>
<dbReference type="Pfam" id="PF25767">
    <property type="entry name" value="ARM_TBCD_2nd"/>
    <property type="match status" value="1"/>
</dbReference>
<dbReference type="InParanoid" id="A0A151ZAN4"/>
<feature type="domain" description="Tubulin-folding cofactor D C-terminal" evidence="3">
    <location>
        <begin position="961"/>
        <end position="1151"/>
    </location>
</feature>
<evidence type="ECO:0000256" key="1">
    <source>
        <dbReference type="ARBA" id="ARBA00023186"/>
    </source>
</evidence>
<feature type="region of interest" description="Disordered" evidence="2">
    <location>
        <begin position="1270"/>
        <end position="1298"/>
    </location>
</feature>
<protein>
    <submittedName>
        <fullName evidence="5">Tubulin folding cofactor D</fullName>
    </submittedName>
</protein>
<dbReference type="OMA" id="EPHEAWH"/>
<evidence type="ECO:0000256" key="2">
    <source>
        <dbReference type="SAM" id="MobiDB-lite"/>
    </source>
</evidence>
<dbReference type="InterPro" id="IPR022577">
    <property type="entry name" value="TBCD_C"/>
</dbReference>
<dbReference type="PANTHER" id="PTHR12658:SF0">
    <property type="entry name" value="TUBULIN-SPECIFIC CHAPERONE D"/>
    <property type="match status" value="1"/>
</dbReference>
<dbReference type="FunCoup" id="A0A151ZAN4">
    <property type="interactions" value="759"/>
</dbReference>
<feature type="compositionally biased region" description="Low complexity" evidence="2">
    <location>
        <begin position="1287"/>
        <end position="1298"/>
    </location>
</feature>
<gene>
    <name evidence="5" type="ORF">DLAC_07906</name>
</gene>
<feature type="compositionally biased region" description="Polar residues" evidence="2">
    <location>
        <begin position="1270"/>
        <end position="1282"/>
    </location>
</feature>
<dbReference type="InterPro" id="IPR016024">
    <property type="entry name" value="ARM-type_fold"/>
</dbReference>
<dbReference type="GO" id="GO:0007021">
    <property type="term" value="P:tubulin complex assembly"/>
    <property type="evidence" value="ECO:0007669"/>
    <property type="project" value="InterPro"/>
</dbReference>
<dbReference type="Gene3D" id="1.25.10.10">
    <property type="entry name" value="Leucine-rich Repeat Variant"/>
    <property type="match status" value="2"/>
</dbReference>
<dbReference type="OrthoDB" id="10253476at2759"/>
<dbReference type="GO" id="GO:0007023">
    <property type="term" value="P:post-chaperonin tubulin folding pathway"/>
    <property type="evidence" value="ECO:0007669"/>
    <property type="project" value="InterPro"/>
</dbReference>
<dbReference type="Proteomes" id="UP000076078">
    <property type="component" value="Unassembled WGS sequence"/>
</dbReference>
<dbReference type="GO" id="GO:0048487">
    <property type="term" value="F:beta-tubulin binding"/>
    <property type="evidence" value="ECO:0007669"/>
    <property type="project" value="InterPro"/>
</dbReference>
<keyword evidence="1" id="KW-0143">Chaperone</keyword>
<accession>A0A151ZAN4</accession>
<dbReference type="PANTHER" id="PTHR12658">
    <property type="entry name" value="BETA-TUBULIN COFACTOR D"/>
    <property type="match status" value="1"/>
</dbReference>
<dbReference type="InterPro" id="IPR033162">
    <property type="entry name" value="TBCD"/>
</dbReference>
<evidence type="ECO:0000313" key="6">
    <source>
        <dbReference type="Proteomes" id="UP000076078"/>
    </source>
</evidence>
<evidence type="ECO:0000259" key="3">
    <source>
        <dbReference type="Pfam" id="PF12612"/>
    </source>
</evidence>
<keyword evidence="6" id="KW-1185">Reference proteome</keyword>
<proteinExistence type="predicted"/>
<sequence length="1298" mass="149017">MEQQTANDLQDESCSKTFVIEEKELKELVRKITSLEYKNSLEELSNSTSRVVYIIELYLEQSNLLDSHLKDIITPIIQLIKLEISSGVLTKENRDTLNSCFRILYTLTKVRGFKTVIKLFSYQVDDLIPVINRLEDRYQQWIKYTLEQNEQTSQCVTWEEIYILALWLSILVILPFKFTTIDPRTDENSISNRVIRLCKLGLSDPSLIRDSFSELLSKLLSRPDQKEQQQNFIAYAVSEMNLVLSNCNNNLAVSARISQLLIIGIFKTLANLFKIGNKMDFTPFNIVLFNEIIQLKDYNSSSSVNKKLYVKLLQRIALIMLPSISSTWRYQKLIKPLLLSSSKQLYQPNTESSLPLTDSDPSTSIPVEIDVIIEIVLTELKNKDTIVRWTCSKGIGRIVNYLPKEMGDQVIDYILEMFEGNENLDADPSSWHGGCLALAELSRRGLLLPERLDQIVSLINRALYFDISKGTYSIGSHVRDSACYLAWALARTYHSTILHKYSVDVAQNLVVVSLFDREINCRKSASAAFQETVGRHQGNIPNGIDIVTIADFFSVGNKRNSFVNLCNDICQFEHYYPTMIDHLLRFKVVHWDQEIRELASKSMKILTNHYPELIINHHLNGLIQQAANSDLIPIRHGSLLAIIEILHSIYESSQRTKYLEMVSDQQRSQILSIICASKNETFYKTKGSVIIRIEICKLIQIILLLDFNISNDLQSPNNNNNNTTSKQQELNSKLQSIRSKMMQSKLTKTSSTLSSSTQSNNIEVIILSLLLDNLKHPNEIIQRETINSLEVLFREYMIKEQEKREKIMSLIKDHCTSIKKDPNNYIRRGSALLLGVVPLNILEIRDISAILDSLIFSIFQETPIDFKDIETRVNAIQSLKNIGSFLLSVNCKFSNEDTRSILYKIWDCLLKSIEDYSIDKRGDIGSWVRELSCQVVFHLVGIISNQPDRISLFITGDLMKQYVSKLLQLAGEKLDKLRLTVCKILIHQLWKFNDTLVQLIPHHNELKLIFNEKPETTFNWSRSDECFPLLCQCLQFNDCYLYPTLFGLFSSLGGPSKYLVDDSMKSIQQYIESSMDQSNQIDQILSTILNLLKNTKTFNPNNLNTLTIFKSISKLLSTGQFDSVITNTDKNQIIESILVQLQLKIQNSNDIYLLLFSIQLFNYFLKFKDVTNIYNIVIKNLMILLINYKFPKVRILAMSELKPLDLNISDKDSFIKILNQTNWNDPIENIYSSIQKLHGVLQSSNFNLPLLKPLPTSSVTQKTASINNNLTTSNENLDVQSQKVDEQQQQNNEEIMEI</sequence>
<dbReference type="SUPFAM" id="SSF48371">
    <property type="entry name" value="ARM repeat"/>
    <property type="match status" value="1"/>
</dbReference>
<dbReference type="EMBL" id="LODT01000035">
    <property type="protein sequence ID" value="KYQ91012.1"/>
    <property type="molecule type" value="Genomic_DNA"/>
</dbReference>
<feature type="domain" description="Tubulin-folding cofactor D ARM repeats" evidence="4">
    <location>
        <begin position="305"/>
        <end position="544"/>
    </location>
</feature>
<evidence type="ECO:0000313" key="5">
    <source>
        <dbReference type="EMBL" id="KYQ91012.1"/>
    </source>
</evidence>
<dbReference type="Pfam" id="PF23579">
    <property type="entry name" value="ARM_TBCD"/>
    <property type="match status" value="1"/>
</dbReference>
<dbReference type="InterPro" id="IPR011989">
    <property type="entry name" value="ARM-like"/>
</dbReference>
<dbReference type="GO" id="GO:0000226">
    <property type="term" value="P:microtubule cytoskeleton organization"/>
    <property type="evidence" value="ECO:0007669"/>
    <property type="project" value="TreeGrafter"/>
</dbReference>
<dbReference type="Pfam" id="PF12612">
    <property type="entry name" value="TFCD_C"/>
    <property type="match status" value="1"/>
</dbReference>